<dbReference type="InterPro" id="IPR027065">
    <property type="entry name" value="Lon_Prtase"/>
</dbReference>
<dbReference type="SUPFAM" id="SSF50156">
    <property type="entry name" value="PDZ domain-like"/>
    <property type="match status" value="1"/>
</dbReference>
<keyword evidence="2" id="KW-0472">Membrane</keyword>
<dbReference type="InterPro" id="IPR008269">
    <property type="entry name" value="Lon_proteolytic"/>
</dbReference>
<dbReference type="GO" id="GO:0005524">
    <property type="term" value="F:ATP binding"/>
    <property type="evidence" value="ECO:0007669"/>
    <property type="project" value="InterPro"/>
</dbReference>
<name>A0A6I4VXR4_9BACL</name>
<dbReference type="Pfam" id="PF05362">
    <property type="entry name" value="Lon_C"/>
    <property type="match status" value="1"/>
</dbReference>
<evidence type="ECO:0000259" key="3">
    <source>
        <dbReference type="PROSITE" id="PS51786"/>
    </source>
</evidence>
<keyword evidence="2" id="KW-1133">Transmembrane helix</keyword>
<keyword evidence="1" id="KW-0720">Serine protease</keyword>
<accession>A0A6I4VXR4</accession>
<dbReference type="EC" id="3.4.21.53" evidence="1"/>
<keyword evidence="2" id="KW-0812">Transmembrane</keyword>
<feature type="active site" evidence="1">
    <location>
        <position position="289"/>
    </location>
</feature>
<dbReference type="EMBL" id="WUUL01000003">
    <property type="protein sequence ID" value="MXQ53244.1"/>
    <property type="molecule type" value="Genomic_DNA"/>
</dbReference>
<dbReference type="Pfam" id="PF13180">
    <property type="entry name" value="PDZ_2"/>
    <property type="match status" value="1"/>
</dbReference>
<comment type="similarity">
    <text evidence="1">Belongs to the peptidase S16 family.</text>
</comment>
<dbReference type="GO" id="GO:0006508">
    <property type="term" value="P:proteolysis"/>
    <property type="evidence" value="ECO:0007669"/>
    <property type="project" value="UniProtKB-KW"/>
</dbReference>
<dbReference type="GO" id="GO:0004176">
    <property type="term" value="F:ATP-dependent peptidase activity"/>
    <property type="evidence" value="ECO:0007669"/>
    <property type="project" value="UniProtKB-UniRule"/>
</dbReference>
<dbReference type="PROSITE" id="PS51786">
    <property type="entry name" value="LON_PROTEOLYTIC"/>
    <property type="match status" value="1"/>
</dbReference>
<dbReference type="PANTHER" id="PTHR10046">
    <property type="entry name" value="ATP DEPENDENT LON PROTEASE FAMILY MEMBER"/>
    <property type="match status" value="1"/>
</dbReference>
<evidence type="ECO:0000256" key="2">
    <source>
        <dbReference type="SAM" id="Phobius"/>
    </source>
</evidence>
<sequence length="346" mass="38043">MSDHSTNNKNAYRFLWLSIFLLIVGVCFLIRVPYYAMHAGDAIDTGEVISVDGGFTEKTGNFFLTTVAMKKANVFDYLLAKVNHDLELIPVEDILAEDENDKQYEKQQVENMLESQHSAVIAAFHQAKKPVRVTYEGVEVISVTSDAKHHLKIGDIIQSVDGTETRTTAKLMEFFKSKKAGDQVEVSVLRGKKKVVERATLIPLETGNNKDKRIGLGFLPMDRLHSLKSTPKVNFTTDNIGGPSAGLMFALEILNQLTPNDITKGYEIAGTGTISATGQVGQIGGIQHKVAAAMDKHATIFFVPKDIYEGDDNEAVAKRTAKELGADMKIVPVATLQEAINYLNKL</sequence>
<keyword evidence="5" id="KW-1185">Reference proteome</keyword>
<dbReference type="Proteomes" id="UP000430692">
    <property type="component" value="Unassembled WGS sequence"/>
</dbReference>
<dbReference type="GO" id="GO:0004252">
    <property type="term" value="F:serine-type endopeptidase activity"/>
    <property type="evidence" value="ECO:0007669"/>
    <property type="project" value="UniProtKB-UniRule"/>
</dbReference>
<organism evidence="4 5">
    <name type="scientific">Shimazuella alba</name>
    <dbReference type="NCBI Taxonomy" id="2690964"/>
    <lineage>
        <taxon>Bacteria</taxon>
        <taxon>Bacillati</taxon>
        <taxon>Bacillota</taxon>
        <taxon>Bacilli</taxon>
        <taxon>Bacillales</taxon>
        <taxon>Thermoactinomycetaceae</taxon>
        <taxon>Shimazuella</taxon>
    </lineage>
</organism>
<evidence type="ECO:0000313" key="5">
    <source>
        <dbReference type="Proteomes" id="UP000430692"/>
    </source>
</evidence>
<dbReference type="SUPFAM" id="SSF54211">
    <property type="entry name" value="Ribosomal protein S5 domain 2-like"/>
    <property type="match status" value="1"/>
</dbReference>
<dbReference type="NCBIfam" id="NF041438">
    <property type="entry name" value="SepM_fam_S16"/>
    <property type="match status" value="1"/>
</dbReference>
<dbReference type="GO" id="GO:0030163">
    <property type="term" value="P:protein catabolic process"/>
    <property type="evidence" value="ECO:0007669"/>
    <property type="project" value="InterPro"/>
</dbReference>
<reference evidence="4 5" key="1">
    <citation type="submission" date="2019-12" db="EMBL/GenBank/DDBJ databases">
        <title>Whole-genome analyses of novel actinobacteria.</title>
        <authorList>
            <person name="Sahin N."/>
            <person name="Saygin H."/>
        </authorList>
    </citation>
    <scope>NUCLEOTIDE SEQUENCE [LARGE SCALE GENOMIC DNA]</scope>
    <source>
        <strain evidence="4 5">KC615</strain>
    </source>
</reference>
<proteinExistence type="inferred from homology"/>
<comment type="catalytic activity">
    <reaction evidence="1">
        <text>Hydrolysis of proteins in presence of ATP.</text>
        <dbReference type="EC" id="3.4.21.53"/>
    </reaction>
</comment>
<comment type="caution">
    <text evidence="4">The sequence shown here is derived from an EMBL/GenBank/DDBJ whole genome shotgun (WGS) entry which is preliminary data.</text>
</comment>
<evidence type="ECO:0000256" key="1">
    <source>
        <dbReference type="PROSITE-ProRule" id="PRU01122"/>
    </source>
</evidence>
<keyword evidence="1" id="KW-0645">Protease</keyword>
<evidence type="ECO:0000313" key="4">
    <source>
        <dbReference type="EMBL" id="MXQ53244.1"/>
    </source>
</evidence>
<dbReference type="RefSeq" id="WP_160800602.1">
    <property type="nucleotide sequence ID" value="NZ_WUUL01000003.1"/>
</dbReference>
<dbReference type="Gene3D" id="3.30.230.10">
    <property type="match status" value="1"/>
</dbReference>
<dbReference type="AlphaFoldDB" id="A0A6I4VXR4"/>
<dbReference type="InterPro" id="IPR014721">
    <property type="entry name" value="Ribsml_uS5_D2-typ_fold_subgr"/>
</dbReference>
<feature type="domain" description="Lon proteolytic" evidence="3">
    <location>
        <begin position="239"/>
        <end position="346"/>
    </location>
</feature>
<dbReference type="Gene3D" id="2.30.42.10">
    <property type="match status" value="1"/>
</dbReference>
<feature type="transmembrane region" description="Helical" evidence="2">
    <location>
        <begin position="12"/>
        <end position="30"/>
    </location>
</feature>
<protein>
    <recommendedName>
        <fullName evidence="1">endopeptidase La</fullName>
        <ecNumber evidence="1">3.4.21.53</ecNumber>
    </recommendedName>
</protein>
<dbReference type="InterPro" id="IPR020568">
    <property type="entry name" value="Ribosomal_Su5_D2-typ_SF"/>
</dbReference>
<keyword evidence="1" id="KW-0378">Hydrolase</keyword>
<dbReference type="InterPro" id="IPR036034">
    <property type="entry name" value="PDZ_sf"/>
</dbReference>
<dbReference type="InterPro" id="IPR001478">
    <property type="entry name" value="PDZ"/>
</dbReference>
<feature type="active site" evidence="1">
    <location>
        <position position="244"/>
    </location>
</feature>
<gene>
    <name evidence="4" type="ORF">GSM42_05755</name>
</gene>